<feature type="compositionally biased region" description="Low complexity" evidence="8">
    <location>
        <begin position="34"/>
        <end position="48"/>
    </location>
</feature>
<proteinExistence type="inferred from homology"/>
<keyword evidence="3 6" id="KW-0227">DNA damage</keyword>
<dbReference type="AlphaFoldDB" id="A0A7S3JTZ3"/>
<organism evidence="10">
    <name type="scientific">Aureoumbra lagunensis</name>
    <dbReference type="NCBI Taxonomy" id="44058"/>
    <lineage>
        <taxon>Eukaryota</taxon>
        <taxon>Sar</taxon>
        <taxon>Stramenopiles</taxon>
        <taxon>Ochrophyta</taxon>
        <taxon>Pelagophyceae</taxon>
        <taxon>Pelagomonadales</taxon>
        <taxon>Aureoumbra</taxon>
    </lineage>
</organism>
<comment type="function">
    <text evidence="6 7">Component of the post-replicative DNA mismatch repair system (MMR).</text>
</comment>
<dbReference type="InterPro" id="IPR045076">
    <property type="entry name" value="MutS"/>
</dbReference>
<dbReference type="InterPro" id="IPR016151">
    <property type="entry name" value="DNA_mismatch_repair_MutS_N"/>
</dbReference>
<keyword evidence="6 7" id="KW-0234">DNA repair</keyword>
<dbReference type="Gene3D" id="3.30.420.110">
    <property type="entry name" value="MutS, connector domain"/>
    <property type="match status" value="1"/>
</dbReference>
<reference evidence="10" key="1">
    <citation type="submission" date="2021-01" db="EMBL/GenBank/DDBJ databases">
        <authorList>
            <person name="Corre E."/>
            <person name="Pelletier E."/>
            <person name="Niang G."/>
            <person name="Scheremetjew M."/>
            <person name="Finn R."/>
            <person name="Kale V."/>
            <person name="Holt S."/>
            <person name="Cochrane G."/>
            <person name="Meng A."/>
            <person name="Brown T."/>
            <person name="Cohen L."/>
        </authorList>
    </citation>
    <scope>NUCLEOTIDE SEQUENCE</scope>
    <source>
        <strain evidence="10">CCMP1510</strain>
    </source>
</reference>
<dbReference type="GO" id="GO:0032301">
    <property type="term" value="C:MutSalpha complex"/>
    <property type="evidence" value="ECO:0007669"/>
    <property type="project" value="TreeGrafter"/>
</dbReference>
<dbReference type="InterPro" id="IPR036187">
    <property type="entry name" value="DNA_mismatch_repair_MutS_sf"/>
</dbReference>
<dbReference type="SUPFAM" id="SSF48334">
    <property type="entry name" value="DNA repair protein MutS, domain III"/>
    <property type="match status" value="1"/>
</dbReference>
<dbReference type="PANTHER" id="PTHR11361:SF148">
    <property type="entry name" value="DNA MISMATCH REPAIR PROTEIN MSH6"/>
    <property type="match status" value="1"/>
</dbReference>
<evidence type="ECO:0000259" key="9">
    <source>
        <dbReference type="PROSITE" id="PS00486"/>
    </source>
</evidence>
<dbReference type="Pfam" id="PF05190">
    <property type="entry name" value="MutS_IV"/>
    <property type="match status" value="1"/>
</dbReference>
<dbReference type="InterPro" id="IPR027417">
    <property type="entry name" value="P-loop_NTPase"/>
</dbReference>
<dbReference type="SUPFAM" id="SSF55271">
    <property type="entry name" value="DNA repair protein MutS, domain I"/>
    <property type="match status" value="1"/>
</dbReference>
<name>A0A7S3JTZ3_9STRA</name>
<dbReference type="InterPro" id="IPR007860">
    <property type="entry name" value="DNA_mmatch_repair_MutS_con_dom"/>
</dbReference>
<dbReference type="GO" id="GO:0140664">
    <property type="term" value="F:ATP-dependent DNA damage sensor activity"/>
    <property type="evidence" value="ECO:0007669"/>
    <property type="project" value="InterPro"/>
</dbReference>
<dbReference type="InterPro" id="IPR017261">
    <property type="entry name" value="DNA_mismatch_repair_MutS/MSH"/>
</dbReference>
<keyword evidence="4 6" id="KW-0067">ATP-binding</keyword>
<keyword evidence="5 6" id="KW-0238">DNA-binding</keyword>
<evidence type="ECO:0000256" key="3">
    <source>
        <dbReference type="ARBA" id="ARBA00022763"/>
    </source>
</evidence>
<protein>
    <recommendedName>
        <fullName evidence="6">DNA mismatch repair protein</fullName>
    </recommendedName>
</protein>
<feature type="compositionally biased region" description="Basic and acidic residues" evidence="8">
    <location>
        <begin position="7"/>
        <end position="28"/>
    </location>
</feature>
<accession>A0A7S3JTZ3</accession>
<comment type="similarity">
    <text evidence="1 6 7">Belongs to the DNA mismatch repair MutS family.</text>
</comment>
<dbReference type="GO" id="GO:0030983">
    <property type="term" value="F:mismatched DNA binding"/>
    <property type="evidence" value="ECO:0007669"/>
    <property type="project" value="UniProtKB-UniRule"/>
</dbReference>
<dbReference type="InterPro" id="IPR007861">
    <property type="entry name" value="DNA_mismatch_repair_MutS_clamp"/>
</dbReference>
<dbReference type="PANTHER" id="PTHR11361">
    <property type="entry name" value="DNA MISMATCH REPAIR PROTEIN MUTS FAMILY MEMBER"/>
    <property type="match status" value="1"/>
</dbReference>
<evidence type="ECO:0000256" key="7">
    <source>
        <dbReference type="RuleBase" id="RU003756"/>
    </source>
</evidence>
<dbReference type="InterPro" id="IPR007696">
    <property type="entry name" value="DNA_mismatch_repair_MutS_core"/>
</dbReference>
<dbReference type="InterPro" id="IPR007695">
    <property type="entry name" value="DNA_mismatch_repair_MutS-lik_N"/>
</dbReference>
<evidence type="ECO:0000256" key="4">
    <source>
        <dbReference type="ARBA" id="ARBA00022840"/>
    </source>
</evidence>
<keyword evidence="2 6" id="KW-0547">Nucleotide-binding</keyword>
<dbReference type="Pfam" id="PF05188">
    <property type="entry name" value="MutS_II"/>
    <property type="match status" value="1"/>
</dbReference>
<evidence type="ECO:0000256" key="1">
    <source>
        <dbReference type="ARBA" id="ARBA00006271"/>
    </source>
</evidence>
<dbReference type="Gene3D" id="3.40.50.300">
    <property type="entry name" value="P-loop containing nucleotide triphosphate hydrolases"/>
    <property type="match status" value="1"/>
</dbReference>
<sequence>MNADSNESSRAERNRLEALKRQRERAEHFAQNISQKSSESTESKQQQTSKKRRLVVIDDDEDEHVSSDNNNDVDDDDDDYEEEEEAEDEMEWDQENIEPSLSCKGRLKKKKNRDSSSSRKSSTVLHDASCTEDMMDEEGHVFEASDFVHTADDKNVSDQELENLAKRRRSNGGMSIQSGSEFTIHSVDEAAQNVGKVGVYPRGSHTHDVDPNYKILTQPKDADGNIPGDPEYNRRTMRLGQVAKWEKSQVQLQWWEIKKNYADCLLFFKIGRFYEMYHTDADLGVEKAGLVYMRGEQAHAGFPEPAYGKYLDLLVKQGYKVARVEQTERPEENKRRIAKMKQRGLHPSNAEKAMRREVCSLVTPGTRCYTYLERATMAESTTNSPSDDLDNCIAQSTPQWLAALIERENRLGLCFADCARGIFILAEFDDDPLTWARLRTALQSFPVVEILLERGDKRMADLVATTCRDTLRADMNLETLSPNTEFWDSATTIQELEATQPKSSRTTSSQPNVNSSKYARWPQILRRAVEGNASLCLSALGAISFWLRRCLIDIELLSMGNFEAYAPADINTNTPTNDIPIIAPSISQRLAADEAPLVYAASEVLGNYDMENSVEQAKNGKRMALDATALKNLEILRSTHSDKVSGSLWGLFSKHLSTAMGRRLVRQWLSKPLFEINDVKVRTDAVEELISQPHAADKLSKMLKKIPDLERLLQQLHTLGSARRAPLADDDRLEQHPDSRAVLFDALKFEGKKVQQLVDALRGLRQCEAAINEFHPFHEDDMYDDDDESRSHTKKWNSILLRRCTEPLGDNLEIGCFPELRSHLAAFESGFDLDQARKTGLLEARRGSDDAYDKACDDQAALEEELKSWLVTLRRETRISKLEFVTSARDRYQVKVPEDAFSGDRYFAKTLPNGWTQKNKSKKHRTFVVLEVESMVKRLADAESRRNQAKLDQLRSLFAAFDKRRARWTASIVCIGTVDALLALARCSRRSDFCRAEYAEHFANITTDKEVPYLSIVEGKHPALDEGLRFTEDVIGNDLKLGGGIAPPLLLLSGPNMGGKSTLLRQVCLNAILAQLGSYVRADSFKLTPVDRIFTRLGASDRIMHNQSTFMLELAETADILHHATSKSLCILDELGRGTATFDGVAIAHSVVAELASYTKCRALFSTHYHDLIREWSHHPTVQLGHMDCIVELPSDKENNIEAHNNENNGSTIADGHTITFLYKLVPGLSPRSFGINVARLAKLPNDIIQRAIEKSTEFDERLNERLYSQQQSTTNIG</sequence>
<feature type="region of interest" description="Disordered" evidence="8">
    <location>
        <begin position="1"/>
        <end position="129"/>
    </location>
</feature>
<feature type="region of interest" description="Disordered" evidence="8">
    <location>
        <begin position="202"/>
        <end position="231"/>
    </location>
</feature>
<evidence type="ECO:0000256" key="6">
    <source>
        <dbReference type="PIRNR" id="PIRNR037677"/>
    </source>
</evidence>
<dbReference type="InterPro" id="IPR000432">
    <property type="entry name" value="DNA_mismatch_repair_MutS_C"/>
</dbReference>
<dbReference type="SMART" id="SM00533">
    <property type="entry name" value="MUTSd"/>
    <property type="match status" value="1"/>
</dbReference>
<dbReference type="SUPFAM" id="SSF53150">
    <property type="entry name" value="DNA repair protein MutS, domain II"/>
    <property type="match status" value="1"/>
</dbReference>
<evidence type="ECO:0000256" key="8">
    <source>
        <dbReference type="SAM" id="MobiDB-lite"/>
    </source>
</evidence>
<dbReference type="Gene3D" id="1.10.1420.10">
    <property type="match status" value="2"/>
</dbReference>
<dbReference type="SUPFAM" id="SSF52540">
    <property type="entry name" value="P-loop containing nucleoside triphosphate hydrolases"/>
    <property type="match status" value="1"/>
</dbReference>
<feature type="domain" description="DNA mismatch repair proteins mutS family" evidence="9">
    <location>
        <begin position="1128"/>
        <end position="1144"/>
    </location>
</feature>
<dbReference type="Gene3D" id="3.40.1170.10">
    <property type="entry name" value="DNA repair protein MutS, domain I"/>
    <property type="match status" value="1"/>
</dbReference>
<evidence type="ECO:0000313" key="10">
    <source>
        <dbReference type="EMBL" id="CAE0364939.1"/>
    </source>
</evidence>
<evidence type="ECO:0000256" key="5">
    <source>
        <dbReference type="ARBA" id="ARBA00023125"/>
    </source>
</evidence>
<dbReference type="EMBL" id="HBIJ01008070">
    <property type="protein sequence ID" value="CAE0364939.1"/>
    <property type="molecule type" value="Transcribed_RNA"/>
</dbReference>
<dbReference type="GO" id="GO:0006298">
    <property type="term" value="P:mismatch repair"/>
    <property type="evidence" value="ECO:0007669"/>
    <property type="project" value="InterPro"/>
</dbReference>
<feature type="compositionally biased region" description="Acidic residues" evidence="8">
    <location>
        <begin position="71"/>
        <end position="96"/>
    </location>
</feature>
<dbReference type="PROSITE" id="PS00486">
    <property type="entry name" value="DNA_MISMATCH_REPAIR_2"/>
    <property type="match status" value="1"/>
</dbReference>
<dbReference type="InterPro" id="IPR036678">
    <property type="entry name" value="MutS_con_dom_sf"/>
</dbReference>
<dbReference type="Pfam" id="PF05192">
    <property type="entry name" value="MutS_III"/>
    <property type="match status" value="1"/>
</dbReference>
<dbReference type="Pfam" id="PF00488">
    <property type="entry name" value="MutS_V"/>
    <property type="match status" value="1"/>
</dbReference>
<dbReference type="Pfam" id="PF01624">
    <property type="entry name" value="MutS_I"/>
    <property type="match status" value="1"/>
</dbReference>
<dbReference type="GO" id="GO:0005524">
    <property type="term" value="F:ATP binding"/>
    <property type="evidence" value="ECO:0007669"/>
    <property type="project" value="UniProtKB-UniRule"/>
</dbReference>
<evidence type="ECO:0000256" key="2">
    <source>
        <dbReference type="ARBA" id="ARBA00022741"/>
    </source>
</evidence>
<dbReference type="SMART" id="SM00534">
    <property type="entry name" value="MUTSac"/>
    <property type="match status" value="1"/>
</dbReference>
<gene>
    <name evidence="10" type="ORF">ALAG00032_LOCUS5681</name>
</gene>
<dbReference type="PIRSF" id="PIRSF037677">
    <property type="entry name" value="DNA_mis_repair_Msh6"/>
    <property type="match status" value="1"/>
</dbReference>